<keyword evidence="7" id="KW-1185">Reference proteome</keyword>
<accession>A0AAP0ER81</accession>
<dbReference type="GO" id="GO:0034440">
    <property type="term" value="P:lipid oxidation"/>
    <property type="evidence" value="ECO:0007669"/>
    <property type="project" value="InterPro"/>
</dbReference>
<evidence type="ECO:0000256" key="2">
    <source>
        <dbReference type="ARBA" id="ARBA00022964"/>
    </source>
</evidence>
<evidence type="ECO:0000256" key="3">
    <source>
        <dbReference type="ARBA" id="ARBA00023002"/>
    </source>
</evidence>
<dbReference type="GO" id="GO:0016702">
    <property type="term" value="F:oxidoreductase activity, acting on single donors with incorporation of molecular oxygen, incorporation of two atoms of oxygen"/>
    <property type="evidence" value="ECO:0007669"/>
    <property type="project" value="InterPro"/>
</dbReference>
<dbReference type="Proteomes" id="UP001417504">
    <property type="component" value="Unassembled WGS sequence"/>
</dbReference>
<dbReference type="SUPFAM" id="SSF48484">
    <property type="entry name" value="Lipoxigenase"/>
    <property type="match status" value="1"/>
</dbReference>
<dbReference type="Pfam" id="PF00305">
    <property type="entry name" value="Lipoxygenase"/>
    <property type="match status" value="2"/>
</dbReference>
<keyword evidence="2" id="KW-0223">Dioxygenase</keyword>
<feature type="region of interest" description="Disordered" evidence="4">
    <location>
        <begin position="22"/>
        <end position="59"/>
    </location>
</feature>
<evidence type="ECO:0000313" key="6">
    <source>
        <dbReference type="EMBL" id="KAK9096532.1"/>
    </source>
</evidence>
<dbReference type="Gene3D" id="4.10.375.10">
    <property type="entry name" value="Lipoxygenase-1, Domain 2"/>
    <property type="match status" value="1"/>
</dbReference>
<evidence type="ECO:0000256" key="1">
    <source>
        <dbReference type="ARBA" id="ARBA00022723"/>
    </source>
</evidence>
<dbReference type="InterPro" id="IPR000907">
    <property type="entry name" value="LipOase"/>
</dbReference>
<feature type="compositionally biased region" description="Basic and acidic residues" evidence="4">
    <location>
        <begin position="44"/>
        <end position="59"/>
    </location>
</feature>
<dbReference type="PROSITE" id="PS51393">
    <property type="entry name" value="LIPOXYGENASE_3"/>
    <property type="match status" value="1"/>
</dbReference>
<dbReference type="Gene3D" id="1.20.245.10">
    <property type="entry name" value="Lipoxygenase-1, Domain 5"/>
    <property type="match status" value="1"/>
</dbReference>
<name>A0AAP0ER81_9MAGN</name>
<feature type="domain" description="Lipoxygenase" evidence="5">
    <location>
        <begin position="67"/>
        <end position="134"/>
    </location>
</feature>
<dbReference type="PANTHER" id="PTHR11771">
    <property type="entry name" value="LIPOXYGENASE"/>
    <property type="match status" value="1"/>
</dbReference>
<evidence type="ECO:0000259" key="5">
    <source>
        <dbReference type="PROSITE" id="PS51393"/>
    </source>
</evidence>
<dbReference type="InterPro" id="IPR036226">
    <property type="entry name" value="LipOase_C_sf"/>
</dbReference>
<keyword evidence="3" id="KW-0560">Oxidoreductase</keyword>
<evidence type="ECO:0000313" key="7">
    <source>
        <dbReference type="Proteomes" id="UP001417504"/>
    </source>
</evidence>
<dbReference type="InterPro" id="IPR013819">
    <property type="entry name" value="LipOase_C"/>
</dbReference>
<dbReference type="EMBL" id="JBBNAE010000009">
    <property type="protein sequence ID" value="KAK9096532.1"/>
    <property type="molecule type" value="Genomic_DNA"/>
</dbReference>
<comment type="caution">
    <text evidence="6">The sequence shown here is derived from an EMBL/GenBank/DDBJ whole genome shotgun (WGS) entry which is preliminary data.</text>
</comment>
<sequence>MTTMCTMTLLIRDSNPGLPLGPVLGGSKHPYPRRCRTGRGPTKAADELTRPPSYDEKPAIEPWQGVGLAEDNPNAEHGLKLAIQDYPFANADGLILWDAIKEWVSDYVDHYYPKAFTITKRTKSFAHAGTKSEP</sequence>
<gene>
    <name evidence="6" type="ORF">Sjap_022029</name>
</gene>
<organism evidence="6 7">
    <name type="scientific">Stephania japonica</name>
    <dbReference type="NCBI Taxonomy" id="461633"/>
    <lineage>
        <taxon>Eukaryota</taxon>
        <taxon>Viridiplantae</taxon>
        <taxon>Streptophyta</taxon>
        <taxon>Embryophyta</taxon>
        <taxon>Tracheophyta</taxon>
        <taxon>Spermatophyta</taxon>
        <taxon>Magnoliopsida</taxon>
        <taxon>Ranunculales</taxon>
        <taxon>Menispermaceae</taxon>
        <taxon>Menispermoideae</taxon>
        <taxon>Cissampelideae</taxon>
        <taxon>Stephania</taxon>
    </lineage>
</organism>
<reference evidence="6 7" key="1">
    <citation type="submission" date="2024-01" db="EMBL/GenBank/DDBJ databases">
        <title>Genome assemblies of Stephania.</title>
        <authorList>
            <person name="Yang L."/>
        </authorList>
    </citation>
    <scope>NUCLEOTIDE SEQUENCE [LARGE SCALE GENOMIC DNA]</scope>
    <source>
        <strain evidence="6">QJT</strain>
        <tissue evidence="6">Leaf</tissue>
    </source>
</reference>
<proteinExistence type="predicted"/>
<dbReference type="GO" id="GO:0046872">
    <property type="term" value="F:metal ion binding"/>
    <property type="evidence" value="ECO:0007669"/>
    <property type="project" value="UniProtKB-KW"/>
</dbReference>
<dbReference type="AlphaFoldDB" id="A0AAP0ER81"/>
<protein>
    <recommendedName>
        <fullName evidence="5">Lipoxygenase domain-containing protein</fullName>
    </recommendedName>
</protein>
<evidence type="ECO:0000256" key="4">
    <source>
        <dbReference type="SAM" id="MobiDB-lite"/>
    </source>
</evidence>
<keyword evidence="1" id="KW-0479">Metal-binding</keyword>